<name>A0A4D9ESR1_9SAUR</name>
<comment type="caution">
    <text evidence="1">The sequence shown here is derived from an EMBL/GenBank/DDBJ whole genome shotgun (WGS) entry which is preliminary data.</text>
</comment>
<evidence type="ECO:0000313" key="2">
    <source>
        <dbReference type="Proteomes" id="UP000297703"/>
    </source>
</evidence>
<sequence length="105" mass="12195">MFRSWALERICTPCMRAEELFRLHLLTYLTSMCNIEMHQCFAGYFGPNSGIIPLELFWIYMSITESRTWPVNFKLYSKWNSRSDVKSRSGAAAITPTANYISTSH</sequence>
<dbReference type="EMBL" id="QXTE01000015">
    <property type="protein sequence ID" value="TFK13599.1"/>
    <property type="molecule type" value="Genomic_DNA"/>
</dbReference>
<keyword evidence="2" id="KW-1185">Reference proteome</keyword>
<proteinExistence type="predicted"/>
<dbReference type="Proteomes" id="UP000297703">
    <property type="component" value="Unassembled WGS sequence"/>
</dbReference>
<protein>
    <submittedName>
        <fullName evidence="1">Alpha-taxilin</fullName>
    </submittedName>
</protein>
<accession>A0A4D9ESR1</accession>
<organism evidence="1 2">
    <name type="scientific">Platysternon megacephalum</name>
    <name type="common">big-headed turtle</name>
    <dbReference type="NCBI Taxonomy" id="55544"/>
    <lineage>
        <taxon>Eukaryota</taxon>
        <taxon>Metazoa</taxon>
        <taxon>Chordata</taxon>
        <taxon>Craniata</taxon>
        <taxon>Vertebrata</taxon>
        <taxon>Euteleostomi</taxon>
        <taxon>Archelosauria</taxon>
        <taxon>Testudinata</taxon>
        <taxon>Testudines</taxon>
        <taxon>Cryptodira</taxon>
        <taxon>Durocryptodira</taxon>
        <taxon>Testudinoidea</taxon>
        <taxon>Platysternidae</taxon>
        <taxon>Platysternon</taxon>
    </lineage>
</organism>
<reference evidence="1 2" key="2">
    <citation type="submission" date="2019-04" db="EMBL/GenBank/DDBJ databases">
        <title>The genome sequence of big-headed turtle.</title>
        <authorList>
            <person name="Gong S."/>
        </authorList>
    </citation>
    <scope>NUCLEOTIDE SEQUENCE [LARGE SCALE GENOMIC DNA]</scope>
    <source>
        <strain evidence="1">DO16091913</strain>
        <tissue evidence="1">Muscle</tissue>
    </source>
</reference>
<gene>
    <name evidence="1" type="ORF">DR999_PMT03091</name>
</gene>
<dbReference type="AlphaFoldDB" id="A0A4D9ESR1"/>
<reference evidence="1 2" key="1">
    <citation type="submission" date="2019-04" db="EMBL/GenBank/DDBJ databases">
        <title>Draft genome of the big-headed turtle Platysternon megacephalum.</title>
        <authorList>
            <person name="Gong S."/>
        </authorList>
    </citation>
    <scope>NUCLEOTIDE SEQUENCE [LARGE SCALE GENOMIC DNA]</scope>
    <source>
        <strain evidence="1">DO16091913</strain>
        <tissue evidence="1">Muscle</tissue>
    </source>
</reference>
<evidence type="ECO:0000313" key="1">
    <source>
        <dbReference type="EMBL" id="TFK13599.1"/>
    </source>
</evidence>